<feature type="compositionally biased region" description="Polar residues" evidence="1">
    <location>
        <begin position="480"/>
        <end position="490"/>
    </location>
</feature>
<reference evidence="4" key="1">
    <citation type="journal article" date="2021" name="Proc. Natl. Acad. Sci. U.S.A.">
        <title>Three genomes in the algal genus Volvox reveal the fate of a haploid sex-determining region after a transition to homothallism.</title>
        <authorList>
            <person name="Yamamoto K."/>
            <person name="Hamaji T."/>
            <person name="Kawai-Toyooka H."/>
            <person name="Matsuzaki R."/>
            <person name="Takahashi F."/>
            <person name="Nishimura Y."/>
            <person name="Kawachi M."/>
            <person name="Noguchi H."/>
            <person name="Minakuchi Y."/>
            <person name="Umen J.G."/>
            <person name="Toyoda A."/>
            <person name="Nozaki H."/>
        </authorList>
    </citation>
    <scope>NUCLEOTIDE SEQUENCE</scope>
    <source>
        <strain evidence="4">NIES-3785</strain>
        <strain evidence="3">NIES-3786</strain>
    </source>
</reference>
<dbReference type="SUPFAM" id="SSF68906">
    <property type="entry name" value="SAP domain"/>
    <property type="match status" value="1"/>
</dbReference>
<dbReference type="InterPro" id="IPR019345">
    <property type="entry name" value="ARMET_C"/>
</dbReference>
<feature type="region of interest" description="Disordered" evidence="1">
    <location>
        <begin position="425"/>
        <end position="531"/>
    </location>
</feature>
<dbReference type="PANTHER" id="PTHR33428">
    <property type="entry name" value="CHLOROPHYLLASE-2, CHLOROPLASTIC"/>
    <property type="match status" value="1"/>
</dbReference>
<dbReference type="SUPFAM" id="SSF53474">
    <property type="entry name" value="alpha/beta-Hydrolases"/>
    <property type="match status" value="1"/>
</dbReference>
<dbReference type="InterPro" id="IPR029058">
    <property type="entry name" value="AB_hydrolase_fold"/>
</dbReference>
<dbReference type="Gene3D" id="1.10.720.30">
    <property type="entry name" value="SAP domain"/>
    <property type="match status" value="1"/>
</dbReference>
<dbReference type="Proteomes" id="UP000722791">
    <property type="component" value="Unassembled WGS sequence"/>
</dbReference>
<dbReference type="OrthoDB" id="2093222at2759"/>
<protein>
    <recommendedName>
        <fullName evidence="2">ARMET C-terminal domain-containing protein</fullName>
    </recommendedName>
</protein>
<dbReference type="Gene3D" id="3.40.50.1820">
    <property type="entry name" value="alpha/beta hydrolase"/>
    <property type="match status" value="1"/>
</dbReference>
<proteinExistence type="predicted"/>
<feature type="domain" description="ARMET C-terminal" evidence="2">
    <location>
        <begin position="536"/>
        <end position="569"/>
    </location>
</feature>
<evidence type="ECO:0000313" key="4">
    <source>
        <dbReference type="EMBL" id="GIM03164.1"/>
    </source>
</evidence>
<evidence type="ECO:0000259" key="2">
    <source>
        <dbReference type="Pfam" id="PF10208"/>
    </source>
</evidence>
<keyword evidence="6" id="KW-1185">Reference proteome</keyword>
<evidence type="ECO:0000313" key="6">
    <source>
        <dbReference type="Proteomes" id="UP000747110"/>
    </source>
</evidence>
<sequence length="573" mass="60006">MQSQQHLRRYHNVVNNSHATLLGSVNPIRWSRSAIVAEAAVSVVFPLAGPLPHGHDVNWTKADWGRLAPRSLPNRGATQMNGFQGDWHMSRRPARTGNALCRAQGATDASGHSRSVAVSQYLGKGPYHISQPVQLRFLVGQGRPGALDCNVIVYLPQGTQQTGAPGWPLLVLSAGFLLHSGMYGSYAADLASWGLAVVLYDLPELVDDVTMVSVLGSILDACTSNARVGPYIDARAILMAGHSRGGKLSVLAAARDPRVKGIALLDPVDVTSMTPTGPGYPSALPAMRIACGPPRNIPALIVGAACNTGIIPADANYRRFLASCPGPCWFLELDGAGHLQFLDAKVDLFSAFVQSGPTPDEAVRLVSKAAVISWALEMAVPLARGELGSSRQVLERLQQTAGLLERQAPLSWSFKGFDVVSCPTSNGAARSGSGPAAKGGAAGAAAASSSPWPSSSSSSPSSTGPSYGGGTSPRVWADNAQRTEPGTGSQRGAGYYESQSSASATEATSTPQTERGGSVSGDSGSSGRGGGWSYEELIRMRARELKAILVERGVDCSDCFEKGDLAKRIMDKC</sequence>
<feature type="compositionally biased region" description="Low complexity" evidence="1">
    <location>
        <begin position="497"/>
        <end position="523"/>
    </location>
</feature>
<dbReference type="PANTHER" id="PTHR33428:SF14">
    <property type="entry name" value="CARBOXYLESTERASE TYPE B DOMAIN-CONTAINING PROTEIN"/>
    <property type="match status" value="1"/>
</dbReference>
<accession>A0A8J4LM52</accession>
<name>A0A8J4LM52_9CHLO</name>
<organism evidence="4 5">
    <name type="scientific">Volvox reticuliferus</name>
    <dbReference type="NCBI Taxonomy" id="1737510"/>
    <lineage>
        <taxon>Eukaryota</taxon>
        <taxon>Viridiplantae</taxon>
        <taxon>Chlorophyta</taxon>
        <taxon>core chlorophytes</taxon>
        <taxon>Chlorophyceae</taxon>
        <taxon>CS clade</taxon>
        <taxon>Chlamydomonadales</taxon>
        <taxon>Volvocaceae</taxon>
        <taxon>Volvox</taxon>
    </lineage>
</organism>
<comment type="caution">
    <text evidence="4">The sequence shown here is derived from an EMBL/GenBank/DDBJ whole genome shotgun (WGS) entry which is preliminary data.</text>
</comment>
<dbReference type="GO" id="GO:0047746">
    <property type="term" value="F:chlorophyllase activity"/>
    <property type="evidence" value="ECO:0007669"/>
    <property type="project" value="TreeGrafter"/>
</dbReference>
<dbReference type="Pfam" id="PF07224">
    <property type="entry name" value="Chlorophyllase"/>
    <property type="match status" value="1"/>
</dbReference>
<evidence type="ECO:0000313" key="3">
    <source>
        <dbReference type="EMBL" id="GIL75292.1"/>
    </source>
</evidence>
<dbReference type="EMBL" id="BNCP01000007">
    <property type="protein sequence ID" value="GIL75292.1"/>
    <property type="molecule type" value="Genomic_DNA"/>
</dbReference>
<dbReference type="GO" id="GO:0015996">
    <property type="term" value="P:chlorophyll catabolic process"/>
    <property type="evidence" value="ECO:0007669"/>
    <property type="project" value="TreeGrafter"/>
</dbReference>
<dbReference type="InterPro" id="IPR017395">
    <property type="entry name" value="Chlorophyllase-like"/>
</dbReference>
<gene>
    <name evidence="3" type="ORF">Vretifemale_5116</name>
    <name evidence="4" type="ORF">Vretimale_7985</name>
</gene>
<dbReference type="Pfam" id="PF10208">
    <property type="entry name" value="ARMET_C"/>
    <property type="match status" value="1"/>
</dbReference>
<evidence type="ECO:0000256" key="1">
    <source>
        <dbReference type="SAM" id="MobiDB-lite"/>
    </source>
</evidence>
<feature type="compositionally biased region" description="Low complexity" evidence="1">
    <location>
        <begin position="425"/>
        <end position="465"/>
    </location>
</feature>
<evidence type="ECO:0000313" key="5">
    <source>
        <dbReference type="Proteomes" id="UP000722791"/>
    </source>
</evidence>
<dbReference type="EMBL" id="BNCQ01000013">
    <property type="protein sequence ID" value="GIM03164.1"/>
    <property type="molecule type" value="Genomic_DNA"/>
</dbReference>
<dbReference type="AlphaFoldDB" id="A0A8J4LM52"/>
<dbReference type="InterPro" id="IPR036361">
    <property type="entry name" value="SAP_dom_sf"/>
</dbReference>
<dbReference type="Proteomes" id="UP000747110">
    <property type="component" value="Unassembled WGS sequence"/>
</dbReference>